<sequence length="106" mass="11896">MDYGRSTNSTKVQKKQNCVITVINFRLFEKSTQGQTISVEKFNQATDSAGGFWRDFGQNFRGSFNPTASRYRARITNSAPLLARVKSGVLQNLRKKCSVNPTVWSG</sequence>
<proteinExistence type="predicted"/>
<accession>A0A1D1VRC6</accession>
<dbReference type="Proteomes" id="UP000186922">
    <property type="component" value="Unassembled WGS sequence"/>
</dbReference>
<keyword evidence="2" id="KW-1185">Reference proteome</keyword>
<protein>
    <submittedName>
        <fullName evidence="1">Uncharacterized protein</fullName>
    </submittedName>
</protein>
<dbReference type="EMBL" id="BDGG01000010">
    <property type="protein sequence ID" value="GAV04122.1"/>
    <property type="molecule type" value="Genomic_DNA"/>
</dbReference>
<name>A0A1D1VRC6_RAMVA</name>
<evidence type="ECO:0000313" key="1">
    <source>
        <dbReference type="EMBL" id="GAV04122.1"/>
    </source>
</evidence>
<evidence type="ECO:0000313" key="2">
    <source>
        <dbReference type="Proteomes" id="UP000186922"/>
    </source>
</evidence>
<organism evidence="1 2">
    <name type="scientific">Ramazzottius varieornatus</name>
    <name type="common">Water bear</name>
    <name type="synonym">Tardigrade</name>
    <dbReference type="NCBI Taxonomy" id="947166"/>
    <lineage>
        <taxon>Eukaryota</taxon>
        <taxon>Metazoa</taxon>
        <taxon>Ecdysozoa</taxon>
        <taxon>Tardigrada</taxon>
        <taxon>Eutardigrada</taxon>
        <taxon>Parachela</taxon>
        <taxon>Hypsibioidea</taxon>
        <taxon>Ramazzottiidae</taxon>
        <taxon>Ramazzottius</taxon>
    </lineage>
</organism>
<gene>
    <name evidence="1" type="primary">RvY_14450-1</name>
    <name evidence="1" type="synonym">RvY_14450.1</name>
    <name evidence="1" type="ORF">RvY_14450</name>
</gene>
<dbReference type="AlphaFoldDB" id="A0A1D1VRC6"/>
<comment type="caution">
    <text evidence="1">The sequence shown here is derived from an EMBL/GenBank/DDBJ whole genome shotgun (WGS) entry which is preliminary data.</text>
</comment>
<reference evidence="1 2" key="1">
    <citation type="journal article" date="2016" name="Nat. Commun.">
        <title>Extremotolerant tardigrade genome and improved radiotolerance of human cultured cells by tardigrade-unique protein.</title>
        <authorList>
            <person name="Hashimoto T."/>
            <person name="Horikawa D.D."/>
            <person name="Saito Y."/>
            <person name="Kuwahara H."/>
            <person name="Kozuka-Hata H."/>
            <person name="Shin-I T."/>
            <person name="Minakuchi Y."/>
            <person name="Ohishi K."/>
            <person name="Motoyama A."/>
            <person name="Aizu T."/>
            <person name="Enomoto A."/>
            <person name="Kondo K."/>
            <person name="Tanaka S."/>
            <person name="Hara Y."/>
            <person name="Koshikawa S."/>
            <person name="Sagara H."/>
            <person name="Miura T."/>
            <person name="Yokobori S."/>
            <person name="Miyagawa K."/>
            <person name="Suzuki Y."/>
            <person name="Kubo T."/>
            <person name="Oyama M."/>
            <person name="Kohara Y."/>
            <person name="Fujiyama A."/>
            <person name="Arakawa K."/>
            <person name="Katayama T."/>
            <person name="Toyoda A."/>
            <person name="Kunieda T."/>
        </authorList>
    </citation>
    <scope>NUCLEOTIDE SEQUENCE [LARGE SCALE GENOMIC DNA]</scope>
    <source>
        <strain evidence="1 2">YOKOZUNA-1</strain>
    </source>
</reference>